<dbReference type="GO" id="GO:0005737">
    <property type="term" value="C:cytoplasm"/>
    <property type="evidence" value="ECO:0007669"/>
    <property type="project" value="TreeGrafter"/>
</dbReference>
<dbReference type="SFLD" id="SFLDG01154">
    <property type="entry name" value="Main.5:_Phi-like"/>
    <property type="match status" value="1"/>
</dbReference>
<dbReference type="FunFam" id="3.40.30.10:FF:000039">
    <property type="entry name" value="Glutathione S-transferase domain"/>
    <property type="match status" value="1"/>
</dbReference>
<dbReference type="SFLD" id="SFLDS00019">
    <property type="entry name" value="Glutathione_Transferase_(cytos"/>
    <property type="match status" value="1"/>
</dbReference>
<keyword evidence="3 8" id="KW-0808">Transferase</keyword>
<reference evidence="8 9" key="1">
    <citation type="journal article" date="2019" name="Nat. Ecol. Evol.">
        <title>Megaphylogeny resolves global patterns of mushroom evolution.</title>
        <authorList>
            <person name="Varga T."/>
            <person name="Krizsan K."/>
            <person name="Foldi C."/>
            <person name="Dima B."/>
            <person name="Sanchez-Garcia M."/>
            <person name="Sanchez-Ramirez S."/>
            <person name="Szollosi G.J."/>
            <person name="Szarkandi J.G."/>
            <person name="Papp V."/>
            <person name="Albert L."/>
            <person name="Andreopoulos W."/>
            <person name="Angelini C."/>
            <person name="Antonin V."/>
            <person name="Barry K.W."/>
            <person name="Bougher N.L."/>
            <person name="Buchanan P."/>
            <person name="Buyck B."/>
            <person name="Bense V."/>
            <person name="Catcheside P."/>
            <person name="Chovatia M."/>
            <person name="Cooper J."/>
            <person name="Damon W."/>
            <person name="Desjardin D."/>
            <person name="Finy P."/>
            <person name="Geml J."/>
            <person name="Haridas S."/>
            <person name="Hughes K."/>
            <person name="Justo A."/>
            <person name="Karasinski D."/>
            <person name="Kautmanova I."/>
            <person name="Kiss B."/>
            <person name="Kocsube S."/>
            <person name="Kotiranta H."/>
            <person name="LaButti K.M."/>
            <person name="Lechner B.E."/>
            <person name="Liimatainen K."/>
            <person name="Lipzen A."/>
            <person name="Lukacs Z."/>
            <person name="Mihaltcheva S."/>
            <person name="Morgado L.N."/>
            <person name="Niskanen T."/>
            <person name="Noordeloos M.E."/>
            <person name="Ohm R.A."/>
            <person name="Ortiz-Santana B."/>
            <person name="Ovrebo C."/>
            <person name="Racz N."/>
            <person name="Riley R."/>
            <person name="Savchenko A."/>
            <person name="Shiryaev A."/>
            <person name="Soop K."/>
            <person name="Spirin V."/>
            <person name="Szebenyi C."/>
            <person name="Tomsovsky M."/>
            <person name="Tulloss R.E."/>
            <person name="Uehling J."/>
            <person name="Grigoriev I.V."/>
            <person name="Vagvolgyi C."/>
            <person name="Papp T."/>
            <person name="Martin F.M."/>
            <person name="Miettinen O."/>
            <person name="Hibbett D.S."/>
            <person name="Nagy L.G."/>
        </authorList>
    </citation>
    <scope>NUCLEOTIDE SEQUENCE [LARGE SCALE GENOMIC DNA]</scope>
    <source>
        <strain evidence="8 9">CBS 962.96</strain>
    </source>
</reference>
<dbReference type="PROSITE" id="PS50404">
    <property type="entry name" value="GST_NTER"/>
    <property type="match status" value="1"/>
</dbReference>
<dbReference type="InterPro" id="IPR036282">
    <property type="entry name" value="Glutathione-S-Trfase_C_sf"/>
</dbReference>
<feature type="domain" description="GST N-terminal" evidence="6">
    <location>
        <begin position="1"/>
        <end position="82"/>
    </location>
</feature>
<dbReference type="AlphaFoldDB" id="A0A4S8L0U5"/>
<dbReference type="CDD" id="cd03053">
    <property type="entry name" value="GST_N_Phi"/>
    <property type="match status" value="1"/>
</dbReference>
<dbReference type="Pfam" id="PF02798">
    <property type="entry name" value="GST_N"/>
    <property type="match status" value="1"/>
</dbReference>
<dbReference type="OrthoDB" id="249703at2759"/>
<comment type="catalytic activity">
    <reaction evidence="4">
        <text>RX + glutathione = an S-substituted glutathione + a halide anion + H(+)</text>
        <dbReference type="Rhea" id="RHEA:16437"/>
        <dbReference type="ChEBI" id="CHEBI:15378"/>
        <dbReference type="ChEBI" id="CHEBI:16042"/>
        <dbReference type="ChEBI" id="CHEBI:17792"/>
        <dbReference type="ChEBI" id="CHEBI:57925"/>
        <dbReference type="ChEBI" id="CHEBI:90779"/>
        <dbReference type="EC" id="2.5.1.18"/>
    </reaction>
</comment>
<evidence type="ECO:0000313" key="9">
    <source>
        <dbReference type="Proteomes" id="UP000297245"/>
    </source>
</evidence>
<dbReference type="EMBL" id="ML179775">
    <property type="protein sequence ID" value="THU81853.1"/>
    <property type="molecule type" value="Genomic_DNA"/>
</dbReference>
<feature type="domain" description="GST C-terminal" evidence="7">
    <location>
        <begin position="92"/>
        <end position="214"/>
    </location>
</feature>
<name>A0A4S8L0U5_DENBC</name>
<sequence length="214" mass="24039">MTLTIHGYRKSACTRRVAVVCKELNIPYEVATVNLIAGEHRSEAHLVRQPFGLVPTISDNGFELFESRAICRYLVQKYGKPGPDGLMPDPRDIEATANFEQAASIENNHFDFYAWQIALESVIKPMKGESTDPEIIKKNTTILEAKLDGYERILSKQKYLAGDVLTIADLFHLPFGMAITEGAKYDGLLKRPNVARWWKDISSRPAWQAVKDGA</sequence>
<dbReference type="Gene3D" id="3.40.30.10">
    <property type="entry name" value="Glutaredoxin"/>
    <property type="match status" value="1"/>
</dbReference>
<dbReference type="Proteomes" id="UP000297245">
    <property type="component" value="Unassembled WGS sequence"/>
</dbReference>
<dbReference type="InterPro" id="IPR004046">
    <property type="entry name" value="GST_C"/>
</dbReference>
<dbReference type="GO" id="GO:0004364">
    <property type="term" value="F:glutathione transferase activity"/>
    <property type="evidence" value="ECO:0007669"/>
    <property type="project" value="UniProtKB-EC"/>
</dbReference>
<dbReference type="GO" id="GO:0009636">
    <property type="term" value="P:response to toxic substance"/>
    <property type="evidence" value="ECO:0007669"/>
    <property type="project" value="UniProtKB-ARBA"/>
</dbReference>
<dbReference type="InterPro" id="IPR036249">
    <property type="entry name" value="Thioredoxin-like_sf"/>
</dbReference>
<dbReference type="FunFam" id="1.20.1050.10:FF:000004">
    <property type="entry name" value="Glutathione S-transferase F2"/>
    <property type="match status" value="1"/>
</dbReference>
<evidence type="ECO:0000256" key="2">
    <source>
        <dbReference type="ARBA" id="ARBA00012452"/>
    </source>
</evidence>
<evidence type="ECO:0000256" key="5">
    <source>
        <dbReference type="ARBA" id="ARBA00053259"/>
    </source>
</evidence>
<dbReference type="SFLD" id="SFLDG00358">
    <property type="entry name" value="Main_(cytGST)"/>
    <property type="match status" value="1"/>
</dbReference>
<dbReference type="InterPro" id="IPR004045">
    <property type="entry name" value="Glutathione_S-Trfase_N"/>
</dbReference>
<dbReference type="SUPFAM" id="SSF47616">
    <property type="entry name" value="GST C-terminal domain-like"/>
    <property type="match status" value="1"/>
</dbReference>
<evidence type="ECO:0000256" key="1">
    <source>
        <dbReference type="ARBA" id="ARBA00010128"/>
    </source>
</evidence>
<evidence type="ECO:0000256" key="4">
    <source>
        <dbReference type="ARBA" id="ARBA00047960"/>
    </source>
</evidence>
<evidence type="ECO:0000259" key="6">
    <source>
        <dbReference type="PROSITE" id="PS50404"/>
    </source>
</evidence>
<gene>
    <name evidence="8" type="ORF">K435DRAFT_844590</name>
</gene>
<accession>A0A4S8L0U5</accession>
<dbReference type="PANTHER" id="PTHR43900">
    <property type="entry name" value="GLUTATHIONE S-TRANSFERASE RHO"/>
    <property type="match status" value="1"/>
</dbReference>
<dbReference type="SUPFAM" id="SSF52833">
    <property type="entry name" value="Thioredoxin-like"/>
    <property type="match status" value="1"/>
</dbReference>
<dbReference type="Gene3D" id="1.20.1050.10">
    <property type="match status" value="1"/>
</dbReference>
<organism evidence="8 9">
    <name type="scientific">Dendrothele bispora (strain CBS 962.96)</name>
    <dbReference type="NCBI Taxonomy" id="1314807"/>
    <lineage>
        <taxon>Eukaryota</taxon>
        <taxon>Fungi</taxon>
        <taxon>Dikarya</taxon>
        <taxon>Basidiomycota</taxon>
        <taxon>Agaricomycotina</taxon>
        <taxon>Agaricomycetes</taxon>
        <taxon>Agaricomycetidae</taxon>
        <taxon>Agaricales</taxon>
        <taxon>Agaricales incertae sedis</taxon>
        <taxon>Dendrothele</taxon>
    </lineage>
</organism>
<dbReference type="PANTHER" id="PTHR43900:SF3">
    <property type="entry name" value="GLUTATHIONE S-TRANSFERASE RHO"/>
    <property type="match status" value="1"/>
</dbReference>
<evidence type="ECO:0000259" key="7">
    <source>
        <dbReference type="PROSITE" id="PS50405"/>
    </source>
</evidence>
<keyword evidence="9" id="KW-1185">Reference proteome</keyword>
<evidence type="ECO:0000313" key="8">
    <source>
        <dbReference type="EMBL" id="THU81853.1"/>
    </source>
</evidence>
<comment type="similarity">
    <text evidence="1">Belongs to the GST superfamily. Phi family.</text>
</comment>
<dbReference type="EC" id="2.5.1.18" evidence="2"/>
<dbReference type="PROSITE" id="PS50405">
    <property type="entry name" value="GST_CTER"/>
    <property type="match status" value="1"/>
</dbReference>
<dbReference type="GO" id="GO:0043295">
    <property type="term" value="F:glutathione binding"/>
    <property type="evidence" value="ECO:0007669"/>
    <property type="project" value="TreeGrafter"/>
</dbReference>
<dbReference type="InterPro" id="IPR010987">
    <property type="entry name" value="Glutathione-S-Trfase_C-like"/>
</dbReference>
<protein>
    <recommendedName>
        <fullName evidence="2">glutathione transferase</fullName>
        <ecNumber evidence="2">2.5.1.18</ecNumber>
    </recommendedName>
</protein>
<dbReference type="Pfam" id="PF00043">
    <property type="entry name" value="GST_C"/>
    <property type="match status" value="1"/>
</dbReference>
<evidence type="ECO:0000256" key="3">
    <source>
        <dbReference type="ARBA" id="ARBA00022679"/>
    </source>
</evidence>
<dbReference type="InterPro" id="IPR040079">
    <property type="entry name" value="Glutathione_S-Trfase"/>
</dbReference>
<dbReference type="GO" id="GO:0006749">
    <property type="term" value="P:glutathione metabolic process"/>
    <property type="evidence" value="ECO:0007669"/>
    <property type="project" value="TreeGrafter"/>
</dbReference>
<proteinExistence type="inferred from homology"/>
<comment type="function">
    <text evidence="5">May be involved in the conjugation of reduced glutathione to a wide number of exogenous and endogenous hydrophobic electrophiles and have a detoxification role against certain herbicides.</text>
</comment>